<feature type="region of interest" description="Disordered" evidence="6">
    <location>
        <begin position="602"/>
        <end position="633"/>
    </location>
</feature>
<feature type="region of interest" description="Disordered" evidence="6">
    <location>
        <begin position="345"/>
        <end position="433"/>
    </location>
</feature>
<gene>
    <name evidence="8" type="ORF">C7M84_002481</name>
</gene>
<reference evidence="8 9" key="1">
    <citation type="submission" date="2018-04" db="EMBL/GenBank/DDBJ databases">
        <authorList>
            <person name="Zhang X."/>
            <person name="Yuan J."/>
            <person name="Li F."/>
            <person name="Xiang J."/>
        </authorList>
    </citation>
    <scope>NUCLEOTIDE SEQUENCE [LARGE SCALE GENOMIC DNA]</scope>
    <source>
        <tissue evidence="8">Muscle</tissue>
    </source>
</reference>
<dbReference type="GO" id="GO:0000785">
    <property type="term" value="C:chromatin"/>
    <property type="evidence" value="ECO:0007669"/>
    <property type="project" value="TreeGrafter"/>
</dbReference>
<protein>
    <recommendedName>
        <fullName evidence="7">C2H2-type domain-containing protein</fullName>
    </recommendedName>
</protein>
<comment type="caution">
    <text evidence="8">The sequence shown here is derived from an EMBL/GenBank/DDBJ whole genome shotgun (WGS) entry which is preliminary data.</text>
</comment>
<evidence type="ECO:0000256" key="4">
    <source>
        <dbReference type="ARBA" id="ARBA00022833"/>
    </source>
</evidence>
<dbReference type="GO" id="GO:0000978">
    <property type="term" value="F:RNA polymerase II cis-regulatory region sequence-specific DNA binding"/>
    <property type="evidence" value="ECO:0007669"/>
    <property type="project" value="TreeGrafter"/>
</dbReference>
<dbReference type="PANTHER" id="PTHR14003">
    <property type="entry name" value="TRANSCRIPTIONAL REPRESSOR PROTEIN YY"/>
    <property type="match status" value="1"/>
</dbReference>
<keyword evidence="2" id="KW-0677">Repeat</keyword>
<dbReference type="Pfam" id="PF00096">
    <property type="entry name" value="zf-C2H2"/>
    <property type="match status" value="2"/>
</dbReference>
<feature type="region of interest" description="Disordered" evidence="6">
    <location>
        <begin position="646"/>
        <end position="666"/>
    </location>
</feature>
<dbReference type="GO" id="GO:0005667">
    <property type="term" value="C:transcription regulator complex"/>
    <property type="evidence" value="ECO:0007669"/>
    <property type="project" value="TreeGrafter"/>
</dbReference>
<evidence type="ECO:0000313" key="9">
    <source>
        <dbReference type="Proteomes" id="UP000283509"/>
    </source>
</evidence>
<keyword evidence="1" id="KW-0479">Metal-binding</keyword>
<dbReference type="PROSITE" id="PS00028">
    <property type="entry name" value="ZINC_FINGER_C2H2_1"/>
    <property type="match status" value="2"/>
</dbReference>
<dbReference type="GO" id="GO:0008270">
    <property type="term" value="F:zinc ion binding"/>
    <property type="evidence" value="ECO:0007669"/>
    <property type="project" value="UniProtKB-KW"/>
</dbReference>
<dbReference type="EMBL" id="QCYY01001330">
    <property type="protein sequence ID" value="ROT78795.1"/>
    <property type="molecule type" value="Genomic_DNA"/>
</dbReference>
<dbReference type="STRING" id="6689.A0A3R7MC84"/>
<evidence type="ECO:0000256" key="2">
    <source>
        <dbReference type="ARBA" id="ARBA00022737"/>
    </source>
</evidence>
<feature type="domain" description="C2H2-type" evidence="7">
    <location>
        <begin position="257"/>
        <end position="286"/>
    </location>
</feature>
<dbReference type="PANTHER" id="PTHR14003:SF26">
    <property type="entry name" value="ZINC FINGER PROTEIN 367"/>
    <property type="match status" value="1"/>
</dbReference>
<keyword evidence="9" id="KW-1185">Reference proteome</keyword>
<sequence length="722" mass="81459">MSEKCREDSQFSTPKRRQNGAFSGMSFSGSPPMTDNTLYPWNWGENACKVELSSPCCSGGSNPCESPDLKSCDSKRGRPRADAINTLIIEGAQSPSSIKCPICNRVFPREKSLQAHLRTHTVGQARYTTTWRENDVKIPVTFLNGLNGPILGQTTAIYPRRDRHPTTHIYPVDEKMRWRDGREKRRVFKRDCLSWRIAQRLAGTPQDLVAGKALFPLVLGRCVALWQLNRRPLQRLPGNLSFVAVIHNDAGAGERPYQCDYPGCTKAFTQSGQLKTHQRLHTGEKPFICSAPGCTSRFTHANRHCAEHPYATLNRTPDLNFNPQLPSAECTDDILRWLEKYRSERMERTPAKSRKNKREFEGTPETPQTPCTPSSDSDIMSPPPVKRTKSRRGLGPLMEQQQNHLDHRPGTIFQGHNRTDENAYIPSGDSYGGDENKYGDYQRPPRPVPASPAHARVLRNTENLQSPLKTSNTYRGFDIDGIKPLVEIDESAYAQTLPVSEDFSIEPPHMTLLEPEVILGMNFTNVMQCESENLNVLPPDQLLEGDHVVVELPWQVTRNTTMIQREGLPTEITTELKPVMESYQEQLPEVVLSLPMTHQPTVAEVSSEAVDNTPDKSQHPENSQSEETWRMRQPKKRWLREVRLEQGELEQPRQPSDLENQSRPSVLVKTSSISTLNPMMGPSQAGETKDKWMGAMALIQLAEVQEEGSQPLNLSTPRYTTL</sequence>
<reference evidence="8 9" key="2">
    <citation type="submission" date="2019-01" db="EMBL/GenBank/DDBJ databases">
        <title>The decoding of complex shrimp genome reveals the adaptation for benthos swimmer, frequently molting mechanism and breeding impact on genome.</title>
        <authorList>
            <person name="Sun Y."/>
            <person name="Gao Y."/>
            <person name="Yu Y."/>
        </authorList>
    </citation>
    <scope>NUCLEOTIDE SEQUENCE [LARGE SCALE GENOMIC DNA]</scope>
    <source>
        <tissue evidence="8">Muscle</tissue>
    </source>
</reference>
<dbReference type="Proteomes" id="UP000283509">
    <property type="component" value="Unassembled WGS sequence"/>
</dbReference>
<dbReference type="GO" id="GO:0031519">
    <property type="term" value="C:PcG protein complex"/>
    <property type="evidence" value="ECO:0007669"/>
    <property type="project" value="TreeGrafter"/>
</dbReference>
<feature type="domain" description="C2H2-type" evidence="7">
    <location>
        <begin position="98"/>
        <end position="125"/>
    </location>
</feature>
<evidence type="ECO:0000256" key="3">
    <source>
        <dbReference type="ARBA" id="ARBA00022771"/>
    </source>
</evidence>
<dbReference type="PROSITE" id="PS50157">
    <property type="entry name" value="ZINC_FINGER_C2H2_2"/>
    <property type="match status" value="2"/>
</dbReference>
<dbReference type="AlphaFoldDB" id="A0A3R7MC84"/>
<evidence type="ECO:0000256" key="5">
    <source>
        <dbReference type="PROSITE-ProRule" id="PRU00042"/>
    </source>
</evidence>
<dbReference type="InterPro" id="IPR036236">
    <property type="entry name" value="Znf_C2H2_sf"/>
</dbReference>
<evidence type="ECO:0000313" key="8">
    <source>
        <dbReference type="EMBL" id="ROT78795.1"/>
    </source>
</evidence>
<feature type="compositionally biased region" description="Polar residues" evidence="6">
    <location>
        <begin position="653"/>
        <end position="666"/>
    </location>
</feature>
<dbReference type="FunFam" id="3.30.160.60:FF:000474">
    <property type="entry name" value="zinc finger protein 367"/>
    <property type="match status" value="1"/>
</dbReference>
<evidence type="ECO:0000256" key="1">
    <source>
        <dbReference type="ARBA" id="ARBA00022723"/>
    </source>
</evidence>
<keyword evidence="3 5" id="KW-0863">Zinc-finger</keyword>
<organism evidence="8 9">
    <name type="scientific">Penaeus vannamei</name>
    <name type="common">Whiteleg shrimp</name>
    <name type="synonym">Litopenaeus vannamei</name>
    <dbReference type="NCBI Taxonomy" id="6689"/>
    <lineage>
        <taxon>Eukaryota</taxon>
        <taxon>Metazoa</taxon>
        <taxon>Ecdysozoa</taxon>
        <taxon>Arthropoda</taxon>
        <taxon>Crustacea</taxon>
        <taxon>Multicrustacea</taxon>
        <taxon>Malacostraca</taxon>
        <taxon>Eumalacostraca</taxon>
        <taxon>Eucarida</taxon>
        <taxon>Decapoda</taxon>
        <taxon>Dendrobranchiata</taxon>
        <taxon>Penaeoidea</taxon>
        <taxon>Penaeidae</taxon>
        <taxon>Penaeus</taxon>
    </lineage>
</organism>
<keyword evidence="4" id="KW-0862">Zinc</keyword>
<feature type="region of interest" description="Disordered" evidence="6">
    <location>
        <begin position="1"/>
        <end position="29"/>
    </location>
</feature>
<dbReference type="InterPro" id="IPR013087">
    <property type="entry name" value="Znf_C2H2_type"/>
</dbReference>
<accession>A0A3R7MC84</accession>
<proteinExistence type="predicted"/>
<name>A0A3R7MC84_PENVA</name>
<dbReference type="SUPFAM" id="SSF57667">
    <property type="entry name" value="beta-beta-alpha zinc fingers"/>
    <property type="match status" value="1"/>
</dbReference>
<dbReference type="Gene3D" id="3.30.160.60">
    <property type="entry name" value="Classic Zinc Finger"/>
    <property type="match status" value="2"/>
</dbReference>
<evidence type="ECO:0000259" key="7">
    <source>
        <dbReference type="PROSITE" id="PS50157"/>
    </source>
</evidence>
<dbReference type="GO" id="GO:0000981">
    <property type="term" value="F:DNA-binding transcription factor activity, RNA polymerase II-specific"/>
    <property type="evidence" value="ECO:0007669"/>
    <property type="project" value="TreeGrafter"/>
</dbReference>
<evidence type="ECO:0000256" key="6">
    <source>
        <dbReference type="SAM" id="MobiDB-lite"/>
    </source>
</evidence>
<dbReference type="OrthoDB" id="3437960at2759"/>
<dbReference type="SMART" id="SM00355">
    <property type="entry name" value="ZnF_C2H2"/>
    <property type="match status" value="3"/>
</dbReference>